<protein>
    <submittedName>
        <fullName evidence="1">Inner membrane protein YeeA</fullName>
    </submittedName>
</protein>
<gene>
    <name evidence="1" type="primary">yeeA_3</name>
    <name evidence="1" type="ORF">NCTC9075_02642</name>
</gene>
<reference evidence="1 2" key="1">
    <citation type="submission" date="2018-06" db="EMBL/GenBank/DDBJ databases">
        <authorList>
            <consortium name="Pathogen Informatics"/>
            <person name="Doyle S."/>
        </authorList>
    </citation>
    <scope>NUCLEOTIDE SEQUENCE [LARGE SCALE GENOMIC DNA]</scope>
    <source>
        <strain evidence="1 2">NCTC9075</strain>
    </source>
</reference>
<accession>A0A377K461</accession>
<name>A0A377K461_ECOLX</name>
<dbReference type="EMBL" id="UGEM01000004">
    <property type="protein sequence ID" value="STP19198.1"/>
    <property type="molecule type" value="Genomic_DNA"/>
</dbReference>
<evidence type="ECO:0000313" key="2">
    <source>
        <dbReference type="Proteomes" id="UP000254181"/>
    </source>
</evidence>
<dbReference type="AlphaFoldDB" id="A0A377K461"/>
<sequence>MNDAVEELRQLLDNHHDLKVVETPIYGYVWLNMETAHQLELLSNLIWPGLAQIIPELQNHLAAASIQQG</sequence>
<organism evidence="1 2">
    <name type="scientific">Escherichia coli</name>
    <dbReference type="NCBI Taxonomy" id="562"/>
    <lineage>
        <taxon>Bacteria</taxon>
        <taxon>Pseudomonadati</taxon>
        <taxon>Pseudomonadota</taxon>
        <taxon>Gammaproteobacteria</taxon>
        <taxon>Enterobacterales</taxon>
        <taxon>Enterobacteriaceae</taxon>
        <taxon>Escherichia</taxon>
    </lineage>
</organism>
<proteinExistence type="predicted"/>
<dbReference type="Proteomes" id="UP000254181">
    <property type="component" value="Unassembled WGS sequence"/>
</dbReference>
<evidence type="ECO:0000313" key="1">
    <source>
        <dbReference type="EMBL" id="STP19198.1"/>
    </source>
</evidence>